<evidence type="ECO:0000256" key="5">
    <source>
        <dbReference type="SAM" id="MobiDB-lite"/>
    </source>
</evidence>
<evidence type="ECO:0000313" key="8">
    <source>
        <dbReference type="Proteomes" id="UP000004090"/>
    </source>
</evidence>
<dbReference type="PANTHER" id="PTHR33258">
    <property type="entry name" value="TRANSPOSASE INSL FOR INSERTION SEQUENCE ELEMENT IS186A-RELATED"/>
    <property type="match status" value="1"/>
</dbReference>
<gene>
    <name evidence="7" type="ORF">EUBDOL_02356</name>
</gene>
<feature type="domain" description="Transposase IS4-like" evidence="6">
    <location>
        <begin position="117"/>
        <end position="363"/>
    </location>
</feature>
<evidence type="ECO:0000256" key="4">
    <source>
        <dbReference type="ARBA" id="ARBA00023172"/>
    </source>
</evidence>
<reference evidence="7 8" key="1">
    <citation type="submission" date="2007-09" db="EMBL/GenBank/DDBJ databases">
        <title>Draft genome sequence of Eubacterium dolichum (DSM 3991).</title>
        <authorList>
            <person name="Sudarsanam P."/>
            <person name="Ley R."/>
            <person name="Guruge J."/>
            <person name="Turnbaugh P.J."/>
            <person name="Mahowald M."/>
            <person name="Liep D."/>
            <person name="Gordon J."/>
        </authorList>
    </citation>
    <scope>NUCLEOTIDE SEQUENCE [LARGE SCALE GENOMIC DNA]</scope>
    <source>
        <strain evidence="7 8">DSM 3991</strain>
    </source>
</reference>
<keyword evidence="4" id="KW-0233">DNA recombination</keyword>
<dbReference type="eggNOG" id="COG3385">
    <property type="taxonomic scope" value="Bacteria"/>
</dbReference>
<accession>A8RFU1</accession>
<dbReference type="RefSeq" id="WP_004800983.1">
    <property type="nucleotide sequence ID" value="NZ_DS483478.1"/>
</dbReference>
<evidence type="ECO:0000259" key="6">
    <source>
        <dbReference type="Pfam" id="PF01609"/>
    </source>
</evidence>
<dbReference type="STRING" id="428127.EUBDOL_02356"/>
<dbReference type="AlphaFoldDB" id="A8RFU1"/>
<dbReference type="GeneID" id="92794381"/>
<name>A8RFU1_9FIRM</name>
<evidence type="ECO:0000256" key="1">
    <source>
        <dbReference type="ARBA" id="ARBA00010075"/>
    </source>
</evidence>
<dbReference type="SUPFAM" id="SSF53098">
    <property type="entry name" value="Ribonuclease H-like"/>
    <property type="match status" value="1"/>
</dbReference>
<dbReference type="GO" id="GO:0003677">
    <property type="term" value="F:DNA binding"/>
    <property type="evidence" value="ECO:0007669"/>
    <property type="project" value="UniProtKB-KW"/>
</dbReference>
<dbReference type="GO" id="GO:0004803">
    <property type="term" value="F:transposase activity"/>
    <property type="evidence" value="ECO:0007669"/>
    <property type="project" value="InterPro"/>
</dbReference>
<dbReference type="PANTHER" id="PTHR33258:SF1">
    <property type="entry name" value="TRANSPOSASE INSL FOR INSERTION SEQUENCE ELEMENT IS186A-RELATED"/>
    <property type="match status" value="1"/>
</dbReference>
<dbReference type="EMBL" id="ABAW02000025">
    <property type="protein sequence ID" value="EDP10338.1"/>
    <property type="molecule type" value="Genomic_DNA"/>
</dbReference>
<comment type="caution">
    <text evidence="7">The sequence shown here is derived from an EMBL/GenBank/DDBJ whole genome shotgun (WGS) entry which is preliminary data.</text>
</comment>
<keyword evidence="2" id="KW-0815">Transposition</keyword>
<dbReference type="InterPro" id="IPR012337">
    <property type="entry name" value="RNaseH-like_sf"/>
</dbReference>
<sequence>MSNKNTKNTYYSPKWISCRLDNVIDSTVDSIKCFCVDQTSNFTRSRILTPKTLIKFILGLQAHSLSGEVSDYFTSSNIDIPSISAVSQRRDLLYPEIFKSINRRFLSSIDNLSTLNGYYILAQDGSDINLPFWHDDTQISYGQDSIVCQYHLNALYDCINHVFWESRIDLPTKKSEKSALIDFINHRNYPENSIITADRGYESYNLIAHCIENNQKFVFRVKDIDTRSGIMTSISLPDETFDITVTRTLTNLQTNEVKKNENNQFVFVPSTSVFDYLDACNRFYNLSFRIVRFKIADDKYETLVTNLDENEFGLSDFKDLYHLRWNEETAFYYLKHAVGMLYFHCKKRQHIQQEIYASILFYNYANLIIQNIKKKIKLKKTKYIYNINVRSALTNIRNYFRNQIKEYILIRNIKKYLTPSRPDRNVQRSIKRQSPKALNNRTS</sequence>
<evidence type="ECO:0000313" key="7">
    <source>
        <dbReference type="EMBL" id="EDP10338.1"/>
    </source>
</evidence>
<comment type="similarity">
    <text evidence="1">Belongs to the transposase 11 family.</text>
</comment>
<feature type="region of interest" description="Disordered" evidence="5">
    <location>
        <begin position="421"/>
        <end position="443"/>
    </location>
</feature>
<evidence type="ECO:0000256" key="3">
    <source>
        <dbReference type="ARBA" id="ARBA00023125"/>
    </source>
</evidence>
<dbReference type="InterPro" id="IPR047952">
    <property type="entry name" value="Transpos_IS4"/>
</dbReference>
<organism evidence="7 8">
    <name type="scientific">Amedibacillus dolichus DSM 3991</name>
    <dbReference type="NCBI Taxonomy" id="428127"/>
    <lineage>
        <taxon>Bacteria</taxon>
        <taxon>Bacillati</taxon>
        <taxon>Bacillota</taxon>
        <taxon>Erysipelotrichia</taxon>
        <taxon>Erysipelotrichales</taxon>
        <taxon>Erysipelotrichaceae</taxon>
        <taxon>Amedibacillus</taxon>
    </lineage>
</organism>
<dbReference type="Proteomes" id="UP000004090">
    <property type="component" value="Unassembled WGS sequence"/>
</dbReference>
<dbReference type="InterPro" id="IPR002559">
    <property type="entry name" value="Transposase_11"/>
</dbReference>
<dbReference type="Pfam" id="PF01609">
    <property type="entry name" value="DDE_Tnp_1"/>
    <property type="match status" value="1"/>
</dbReference>
<keyword evidence="3" id="KW-0238">DNA-binding</keyword>
<proteinExistence type="inferred from homology"/>
<dbReference type="HOGENOM" id="CLU_049304_1_0_9"/>
<dbReference type="GO" id="GO:0006313">
    <property type="term" value="P:DNA transposition"/>
    <property type="evidence" value="ECO:0007669"/>
    <property type="project" value="InterPro"/>
</dbReference>
<dbReference type="NCBIfam" id="NF033592">
    <property type="entry name" value="transpos_IS4_1"/>
    <property type="match status" value="1"/>
</dbReference>
<evidence type="ECO:0000256" key="2">
    <source>
        <dbReference type="ARBA" id="ARBA00022578"/>
    </source>
</evidence>
<protein>
    <submittedName>
        <fullName evidence="7">Transposase, IS4 family</fullName>
    </submittedName>
</protein>
<reference evidence="7 8" key="2">
    <citation type="submission" date="2007-09" db="EMBL/GenBank/DDBJ databases">
        <authorList>
            <person name="Fulton L."/>
            <person name="Clifton S."/>
            <person name="Fulton B."/>
            <person name="Xu J."/>
            <person name="Minx P."/>
            <person name="Pepin K.H."/>
            <person name="Johnson M."/>
            <person name="Thiruvilangam P."/>
            <person name="Bhonagiri V."/>
            <person name="Nash W.E."/>
            <person name="Mardis E.R."/>
            <person name="Wilson R.K."/>
        </authorList>
    </citation>
    <scope>NUCLEOTIDE SEQUENCE [LARGE SCALE GENOMIC DNA]</scope>
    <source>
        <strain evidence="7 8">DSM 3991</strain>
    </source>
</reference>